<dbReference type="RefSeq" id="WP_284381928.1">
    <property type="nucleotide sequence ID" value="NZ_BSNM01000015.1"/>
</dbReference>
<name>A0AA37SC68_9GAMM</name>
<comment type="caution">
    <text evidence="1">The sequence shown here is derived from an EMBL/GenBank/DDBJ whole genome shotgun (WGS) entry which is preliminary data.</text>
</comment>
<organism evidence="1 2">
    <name type="scientific">Litoribrevibacter albus</name>
    <dbReference type="NCBI Taxonomy" id="1473156"/>
    <lineage>
        <taxon>Bacteria</taxon>
        <taxon>Pseudomonadati</taxon>
        <taxon>Pseudomonadota</taxon>
        <taxon>Gammaproteobacteria</taxon>
        <taxon>Oceanospirillales</taxon>
        <taxon>Oceanospirillaceae</taxon>
        <taxon>Litoribrevibacter</taxon>
    </lineage>
</organism>
<gene>
    <name evidence="1" type="ORF">GCM10007876_25570</name>
</gene>
<dbReference type="AlphaFoldDB" id="A0AA37SC68"/>
<dbReference type="EMBL" id="BSNM01000015">
    <property type="protein sequence ID" value="GLQ32078.1"/>
    <property type="molecule type" value="Genomic_DNA"/>
</dbReference>
<accession>A0AA37SC68</accession>
<proteinExistence type="predicted"/>
<keyword evidence="2" id="KW-1185">Reference proteome</keyword>
<reference evidence="1" key="2">
    <citation type="submission" date="2023-01" db="EMBL/GenBank/DDBJ databases">
        <title>Draft genome sequence of Litoribrevibacter albus strain NBRC 110071.</title>
        <authorList>
            <person name="Sun Q."/>
            <person name="Mori K."/>
        </authorList>
    </citation>
    <scope>NUCLEOTIDE SEQUENCE</scope>
    <source>
        <strain evidence="1">NBRC 110071</strain>
    </source>
</reference>
<evidence type="ECO:0008006" key="3">
    <source>
        <dbReference type="Google" id="ProtNLM"/>
    </source>
</evidence>
<dbReference type="Proteomes" id="UP001161389">
    <property type="component" value="Unassembled WGS sequence"/>
</dbReference>
<sequence>MTSIPAILYKYADLETADKIIQSKTLRWLSPYQLPEPFAVNSAKSLMIKDDILTEALAKFVASMIFTHSLPFKDTTNPIVKAIIRWRSTDRFDSEEEARSVLTDLLQSTIIKQQEKNQEMLEHWDYYLDHLRILSLGDKPDNLALWQNHANNHCGVAFGFDVDAQHDDGAPQKPAKVKYADQRPVLTDMRAQIEDILAIRRLEPQNMFATQFLVKSKTAITEQEWRCLRVLPEQQVLQAEEKTHNDFTFNDESLKRVYIGAAIPSDDKIKLINSIKEQLPSTDIYSCTPNMNQFSLKLEKIHSGK</sequence>
<evidence type="ECO:0000313" key="1">
    <source>
        <dbReference type="EMBL" id="GLQ32078.1"/>
    </source>
</evidence>
<reference evidence="1" key="1">
    <citation type="journal article" date="2014" name="Int. J. Syst. Evol. Microbiol.">
        <title>Complete genome sequence of Corynebacterium casei LMG S-19264T (=DSM 44701T), isolated from a smear-ripened cheese.</title>
        <authorList>
            <consortium name="US DOE Joint Genome Institute (JGI-PGF)"/>
            <person name="Walter F."/>
            <person name="Albersmeier A."/>
            <person name="Kalinowski J."/>
            <person name="Ruckert C."/>
        </authorList>
    </citation>
    <scope>NUCLEOTIDE SEQUENCE</scope>
    <source>
        <strain evidence="1">NBRC 110071</strain>
    </source>
</reference>
<protein>
    <recommendedName>
        <fullName evidence="3">DUF2971 domain-containing protein</fullName>
    </recommendedName>
</protein>
<evidence type="ECO:0000313" key="2">
    <source>
        <dbReference type="Proteomes" id="UP001161389"/>
    </source>
</evidence>